<evidence type="ECO:0000259" key="1">
    <source>
        <dbReference type="SMART" id="SM00507"/>
    </source>
</evidence>
<dbReference type="GO" id="GO:0004519">
    <property type="term" value="F:endonuclease activity"/>
    <property type="evidence" value="ECO:0007669"/>
    <property type="project" value="UniProtKB-KW"/>
</dbReference>
<keyword evidence="3" id="KW-1185">Reference proteome</keyword>
<dbReference type="GO" id="GO:0003676">
    <property type="term" value="F:nucleic acid binding"/>
    <property type="evidence" value="ECO:0007669"/>
    <property type="project" value="InterPro"/>
</dbReference>
<dbReference type="AlphaFoldDB" id="A0A387BQX5"/>
<name>A0A387BQX5_9MICO</name>
<dbReference type="Pfam" id="PF01844">
    <property type="entry name" value="HNH"/>
    <property type="match status" value="1"/>
</dbReference>
<dbReference type="RefSeq" id="WP_120788962.1">
    <property type="nucleotide sequence ID" value="NZ_CP032624.1"/>
</dbReference>
<keyword evidence="2" id="KW-0378">Hydrolase</keyword>
<dbReference type="EMBL" id="CP032624">
    <property type="protein sequence ID" value="AYG03430.1"/>
    <property type="molecule type" value="Genomic_DNA"/>
</dbReference>
<evidence type="ECO:0000313" key="2">
    <source>
        <dbReference type="EMBL" id="AYG03430.1"/>
    </source>
</evidence>
<keyword evidence="2" id="KW-0540">Nuclease</keyword>
<dbReference type="InterPro" id="IPR003615">
    <property type="entry name" value="HNH_nuc"/>
</dbReference>
<dbReference type="InterPro" id="IPR002711">
    <property type="entry name" value="HNH"/>
</dbReference>
<dbReference type="Proteomes" id="UP000275069">
    <property type="component" value="Chromosome"/>
</dbReference>
<sequence>MRTSHTHTPTRFCALCQKAIPTGSRRRRWCSATCASIGARLLHRGFRVERCRARRCSHFVVAPPSQRDRFACSRSHLQQLIREAARAAENRARRNEAAGVAATWTTDERLAVAAMTGATPSCVYCGHLLVVRADGFSGRGTPTKAQFGVDHIISLAAGGTHDARNWVPSCGRCNRSKREFSIADWIARDIAAGREPHARLVLGDLAAGSGAWRRDPQTGEIYLANRSALVRP</sequence>
<accession>A0A387BQX5</accession>
<dbReference type="Gene3D" id="1.10.30.50">
    <property type="match status" value="1"/>
</dbReference>
<protein>
    <submittedName>
        <fullName evidence="2">HNH endonuclease</fullName>
    </submittedName>
</protein>
<evidence type="ECO:0000313" key="3">
    <source>
        <dbReference type="Proteomes" id="UP000275069"/>
    </source>
</evidence>
<proteinExistence type="predicted"/>
<reference evidence="2 3" key="1">
    <citation type="submission" date="2018-09" db="EMBL/GenBank/DDBJ databases">
        <title>Genome sequencing of strain 2DFW10M-5.</title>
        <authorList>
            <person name="Heo J."/>
            <person name="Kim S.-J."/>
            <person name="Kwon S.-W."/>
        </authorList>
    </citation>
    <scope>NUCLEOTIDE SEQUENCE [LARGE SCALE GENOMIC DNA]</scope>
    <source>
        <strain evidence="2 3">2DFW10M-5</strain>
    </source>
</reference>
<dbReference type="CDD" id="cd00085">
    <property type="entry name" value="HNHc"/>
    <property type="match status" value="1"/>
</dbReference>
<feature type="domain" description="HNH nuclease" evidence="1">
    <location>
        <begin position="111"/>
        <end position="175"/>
    </location>
</feature>
<keyword evidence="2" id="KW-0255">Endonuclease</keyword>
<dbReference type="GO" id="GO:0008270">
    <property type="term" value="F:zinc ion binding"/>
    <property type="evidence" value="ECO:0007669"/>
    <property type="project" value="InterPro"/>
</dbReference>
<dbReference type="OrthoDB" id="9802901at2"/>
<dbReference type="KEGG" id="gry:D7I44_07695"/>
<gene>
    <name evidence="2" type="ORF">D7I44_07695</name>
</gene>
<organism evidence="2 3">
    <name type="scientific">Gryllotalpicola protaetiae</name>
    <dbReference type="NCBI Taxonomy" id="2419771"/>
    <lineage>
        <taxon>Bacteria</taxon>
        <taxon>Bacillati</taxon>
        <taxon>Actinomycetota</taxon>
        <taxon>Actinomycetes</taxon>
        <taxon>Micrococcales</taxon>
        <taxon>Microbacteriaceae</taxon>
        <taxon>Gryllotalpicola</taxon>
    </lineage>
</organism>
<dbReference type="SMART" id="SM00507">
    <property type="entry name" value="HNHc"/>
    <property type="match status" value="1"/>
</dbReference>